<keyword evidence="3" id="KW-0456">Lyase</keyword>
<evidence type="ECO:0000256" key="1">
    <source>
        <dbReference type="ARBA" id="ARBA00005254"/>
    </source>
</evidence>
<dbReference type="EMBL" id="CP116942">
    <property type="protein sequence ID" value="WCO68711.1"/>
    <property type="molecule type" value="Genomic_DNA"/>
</dbReference>
<dbReference type="Pfam" id="PF00378">
    <property type="entry name" value="ECH_1"/>
    <property type="match status" value="1"/>
</dbReference>
<dbReference type="PANTHER" id="PTHR43802">
    <property type="entry name" value="ENOYL-COA HYDRATASE"/>
    <property type="match status" value="1"/>
</dbReference>
<reference evidence="3" key="1">
    <citation type="submission" date="2023-01" db="EMBL/GenBank/DDBJ databases">
        <title>The diversity of Class Acidimicrobiia in South China Sea sediment environments and the proposal of Iamia marina sp. nov., a novel species of the genus Iamia.</title>
        <authorList>
            <person name="He Y."/>
            <person name="Tian X."/>
        </authorList>
    </citation>
    <scope>NUCLEOTIDE SEQUENCE</scope>
    <source>
        <strain evidence="3">DSM 19957</strain>
    </source>
</reference>
<evidence type="ECO:0000256" key="2">
    <source>
        <dbReference type="SAM" id="MobiDB-lite"/>
    </source>
</evidence>
<protein>
    <submittedName>
        <fullName evidence="3">Enoyl-CoA hydratase</fullName>
        <ecNumber evidence="3">4.2.1.17</ecNumber>
    </submittedName>
</protein>
<dbReference type="SUPFAM" id="SSF52096">
    <property type="entry name" value="ClpP/crotonase"/>
    <property type="match status" value="1"/>
</dbReference>
<evidence type="ECO:0000313" key="4">
    <source>
        <dbReference type="Proteomes" id="UP001216390"/>
    </source>
</evidence>
<dbReference type="CDD" id="cd06558">
    <property type="entry name" value="crotonase-like"/>
    <property type="match status" value="1"/>
</dbReference>
<dbReference type="Proteomes" id="UP001216390">
    <property type="component" value="Chromosome"/>
</dbReference>
<dbReference type="RefSeq" id="WP_272738227.1">
    <property type="nucleotide sequence ID" value="NZ_CP116942.1"/>
</dbReference>
<dbReference type="InterPro" id="IPR029045">
    <property type="entry name" value="ClpP/crotonase-like_dom_sf"/>
</dbReference>
<sequence length="268" mass="27961">MSDDVLLVEVADRVATVTMNRPEARNALSMDLLRALPRTVGELDADYDVAAIVLTGSDPAFCAGLDLREVGSGDGGPLRASGASGGTDADAAARRGPMPAGRTTPLIGAVNGAAVTGGLEVALACDWLVASERARFADTHARVGIQPGWGLSVLLPEAVGLRRARQMSATGNFVDAPTALTWGLVNQVVPHAELVPTAQQLARDVASNDGAAVARLFRTYAENAEGTGAEGWANEARVAAEWQGRAFDPDEVARRREAIQERGRAQQG</sequence>
<keyword evidence="4" id="KW-1185">Reference proteome</keyword>
<comment type="similarity">
    <text evidence="1">Belongs to the enoyl-CoA hydratase/isomerase family.</text>
</comment>
<name>A0AAE9YIQ0_9ACTN</name>
<gene>
    <name evidence="3" type="ORF">PO878_08220</name>
</gene>
<dbReference type="KEGG" id="ima:PO878_08220"/>
<feature type="compositionally biased region" description="Low complexity" evidence="2">
    <location>
        <begin position="79"/>
        <end position="95"/>
    </location>
</feature>
<feature type="region of interest" description="Disordered" evidence="2">
    <location>
        <begin position="74"/>
        <end position="95"/>
    </location>
</feature>
<proteinExistence type="inferred from homology"/>
<dbReference type="PANTHER" id="PTHR43802:SF1">
    <property type="entry name" value="IP11341P-RELATED"/>
    <property type="match status" value="1"/>
</dbReference>
<dbReference type="Gene3D" id="3.90.226.10">
    <property type="entry name" value="2-enoyl-CoA Hydratase, Chain A, domain 1"/>
    <property type="match status" value="1"/>
</dbReference>
<dbReference type="AlphaFoldDB" id="A0AAE9YIQ0"/>
<dbReference type="EC" id="4.2.1.17" evidence="3"/>
<dbReference type="NCBIfam" id="NF004840">
    <property type="entry name" value="PRK06190.1"/>
    <property type="match status" value="1"/>
</dbReference>
<organism evidence="3 4">
    <name type="scientific">Iamia majanohamensis</name>
    <dbReference type="NCBI Taxonomy" id="467976"/>
    <lineage>
        <taxon>Bacteria</taxon>
        <taxon>Bacillati</taxon>
        <taxon>Actinomycetota</taxon>
        <taxon>Acidimicrobiia</taxon>
        <taxon>Acidimicrobiales</taxon>
        <taxon>Iamiaceae</taxon>
        <taxon>Iamia</taxon>
    </lineage>
</organism>
<dbReference type="InterPro" id="IPR001753">
    <property type="entry name" value="Enoyl-CoA_hydra/iso"/>
</dbReference>
<accession>A0AAE9YIQ0</accession>
<dbReference type="GO" id="GO:0004300">
    <property type="term" value="F:enoyl-CoA hydratase activity"/>
    <property type="evidence" value="ECO:0007669"/>
    <property type="project" value="UniProtKB-EC"/>
</dbReference>
<evidence type="ECO:0000313" key="3">
    <source>
        <dbReference type="EMBL" id="WCO68711.1"/>
    </source>
</evidence>